<name>A0A2A8D4J2_9MICC</name>
<dbReference type="Proteomes" id="UP000219947">
    <property type="component" value="Unassembled WGS sequence"/>
</dbReference>
<evidence type="ECO:0000313" key="2">
    <source>
        <dbReference type="EMBL" id="PEN15790.1"/>
    </source>
</evidence>
<proteinExistence type="predicted"/>
<sequence>MKIAVIGATGTIGSKIAAELEKRGHEVVPISRSHGVDVSSLADLSAALTGVDVVIDAINNMIMSSKKAQTAFISTSSNIAQAAADNDVKRIVCVSIAGVENPAVSRGYGYYAGKAAQEKTYQDSAVDTVIIRSTQWFELLDPIVQQVTVGPVSVLPTMKMAPIPADAAAQLVCDVADGSEKVPGTGIVSIRGEEEGTTAEFVKRLLTARGEVGGKTPKVVRQLPYFGSAIAKGGLIPDPADHTISTTLEEWLASL</sequence>
<dbReference type="RefSeq" id="WP_098043035.1">
    <property type="nucleotide sequence ID" value="NZ_JAPWAP010000003.1"/>
</dbReference>
<comment type="caution">
    <text evidence="2">The sequence shown here is derived from an EMBL/GenBank/DDBJ whole genome shotgun (WGS) entry which is preliminary data.</text>
</comment>
<reference evidence="2" key="1">
    <citation type="submission" date="2017-10" db="EMBL/GenBank/DDBJ databases">
        <title>Kefir isolates.</title>
        <authorList>
            <person name="Kim Y."/>
            <person name="Blasche S."/>
        </authorList>
    </citation>
    <scope>NUCLEOTIDE SEQUENCE [LARGE SCALE GENOMIC DNA]</scope>
    <source>
        <strain evidence="2">OG2-2</strain>
    </source>
</reference>
<dbReference type="GO" id="GO:0044877">
    <property type="term" value="F:protein-containing complex binding"/>
    <property type="evidence" value="ECO:0007669"/>
    <property type="project" value="TreeGrafter"/>
</dbReference>
<dbReference type="PANTHER" id="PTHR12126">
    <property type="entry name" value="NADH-UBIQUINONE OXIDOREDUCTASE 39 KDA SUBUNIT-RELATED"/>
    <property type="match status" value="1"/>
</dbReference>
<feature type="domain" description="NAD(P)-binding" evidence="1">
    <location>
        <begin position="7"/>
        <end position="135"/>
    </location>
</feature>
<accession>A0A2A8D4J2</accession>
<evidence type="ECO:0000259" key="1">
    <source>
        <dbReference type="Pfam" id="PF13460"/>
    </source>
</evidence>
<dbReference type="Gene3D" id="3.40.50.720">
    <property type="entry name" value="NAD(P)-binding Rossmann-like Domain"/>
    <property type="match status" value="1"/>
</dbReference>
<dbReference type="AlphaFoldDB" id="A0A2A8D4J2"/>
<dbReference type="EMBL" id="PDEV01000004">
    <property type="protein sequence ID" value="PEN15790.1"/>
    <property type="molecule type" value="Genomic_DNA"/>
</dbReference>
<gene>
    <name evidence="2" type="ORF">CRM92_09315</name>
</gene>
<protein>
    <submittedName>
        <fullName evidence="2">Epimerase</fullName>
    </submittedName>
</protein>
<evidence type="ECO:0000313" key="3">
    <source>
        <dbReference type="Proteomes" id="UP000219947"/>
    </source>
</evidence>
<dbReference type="InterPro" id="IPR036291">
    <property type="entry name" value="NAD(P)-bd_dom_sf"/>
</dbReference>
<dbReference type="InterPro" id="IPR016040">
    <property type="entry name" value="NAD(P)-bd_dom"/>
</dbReference>
<dbReference type="InterPro" id="IPR051207">
    <property type="entry name" value="ComplexI_NDUFA9_subunit"/>
</dbReference>
<dbReference type="SUPFAM" id="SSF51735">
    <property type="entry name" value="NAD(P)-binding Rossmann-fold domains"/>
    <property type="match status" value="1"/>
</dbReference>
<dbReference type="Pfam" id="PF13460">
    <property type="entry name" value="NAD_binding_10"/>
    <property type="match status" value="1"/>
</dbReference>
<organism evidence="2 3">
    <name type="scientific">Rothia dentocariosa</name>
    <dbReference type="NCBI Taxonomy" id="2047"/>
    <lineage>
        <taxon>Bacteria</taxon>
        <taxon>Bacillati</taxon>
        <taxon>Actinomycetota</taxon>
        <taxon>Actinomycetes</taxon>
        <taxon>Micrococcales</taxon>
        <taxon>Micrococcaceae</taxon>
        <taxon>Rothia</taxon>
    </lineage>
</organism>
<dbReference type="PANTHER" id="PTHR12126:SF11">
    <property type="entry name" value="NADH DEHYDROGENASE [UBIQUINONE] 1 ALPHA SUBCOMPLEX SUBUNIT 9, MITOCHONDRIAL"/>
    <property type="match status" value="1"/>
</dbReference>
<keyword evidence="3" id="KW-1185">Reference proteome</keyword>